<feature type="compositionally biased region" description="Basic and acidic residues" evidence="1">
    <location>
        <begin position="661"/>
        <end position="671"/>
    </location>
</feature>
<name>A0AAV9XEE6_9PEZI</name>
<dbReference type="Proteomes" id="UP001365542">
    <property type="component" value="Unassembled WGS sequence"/>
</dbReference>
<evidence type="ECO:0000313" key="2">
    <source>
        <dbReference type="EMBL" id="KAK6540452.1"/>
    </source>
</evidence>
<evidence type="ECO:0000256" key="1">
    <source>
        <dbReference type="SAM" id="MobiDB-lite"/>
    </source>
</evidence>
<dbReference type="SUPFAM" id="SSF48403">
    <property type="entry name" value="Ankyrin repeat"/>
    <property type="match status" value="1"/>
</dbReference>
<protein>
    <recommendedName>
        <fullName evidence="4">Ankyrin repeat protein</fullName>
    </recommendedName>
</protein>
<dbReference type="InterPro" id="IPR002110">
    <property type="entry name" value="Ankyrin_rpt"/>
</dbReference>
<evidence type="ECO:0008006" key="4">
    <source>
        <dbReference type="Google" id="ProtNLM"/>
    </source>
</evidence>
<comment type="caution">
    <text evidence="2">The sequence shown here is derived from an EMBL/GenBank/DDBJ whole genome shotgun (WGS) entry which is preliminary data.</text>
</comment>
<accession>A0AAV9XEE6</accession>
<dbReference type="InterPro" id="IPR036770">
    <property type="entry name" value="Ankyrin_rpt-contain_sf"/>
</dbReference>
<dbReference type="Gene3D" id="1.25.40.20">
    <property type="entry name" value="Ankyrin repeat-containing domain"/>
    <property type="match status" value="1"/>
</dbReference>
<sequence>MPTLPTISYGIGAGLLSVEPDAQTLLTELDCLLYLLAGARSVERRIEALNQKICRTSSSALVTLFNLENRRVQLMLETVRGARDYLESIVGSRRLELLGGSFNSASPPWRKLRKQINTILQHPEQYEDKLPSNQIEPSREDRDGNQGNSQDFLLFGWLNRTLNHFEAPQNGGAMPSPPDFSTARHILDFVISKYNLRIPQLMLDKWNDLGGTADIESYFSRLRPLMVGISKVASLNPHILHEVCSAGWGREVLNTQTLLGINFCHMAVDLDLPFDIPEVSVTQDEFWAKSFEGMSPLGLSISLGRNNLVRAFLENLPPAPINQFDVLLESTKLTDLFQERGIPLANMSELDVLWQVSPLMLAVLHRNLEAVEILLNSPLGNTGSCDYFRWTSPMIIKAKDGDFFMKFPLGIISPIHIALLLQDYDTLKKLLTFQRLEPDNLQNLWCLLGIALHCHDLECLGLFNHIYLSQNRHQLHKHLVRMLNIPGTLESYVISNTPAAPKPSHNINPVLHNIPHQLWRENTIMTELASSGIDFFMEPGSTWANDMTPSLVVDVSDSLLEAPKTISNWTGQSYSSSEYSKQKQASLDTHPSHEKVALPCISPTASQTSLPIGQNPQSAMTIITSTSKTSSSLKSLLEYGGLSFLWPKSKLKPQPESPELYEDRSETRLDT</sequence>
<dbReference type="SMART" id="SM00248">
    <property type="entry name" value="ANK"/>
    <property type="match status" value="3"/>
</dbReference>
<feature type="region of interest" description="Disordered" evidence="1">
    <location>
        <begin position="647"/>
        <end position="671"/>
    </location>
</feature>
<dbReference type="AlphaFoldDB" id="A0AAV9XEE6"/>
<feature type="region of interest" description="Disordered" evidence="1">
    <location>
        <begin position="127"/>
        <end position="146"/>
    </location>
</feature>
<keyword evidence="3" id="KW-1185">Reference proteome</keyword>
<reference evidence="2 3" key="1">
    <citation type="submission" date="2019-10" db="EMBL/GenBank/DDBJ databases">
        <authorList>
            <person name="Palmer J.M."/>
        </authorList>
    </citation>
    <scope>NUCLEOTIDE SEQUENCE [LARGE SCALE GENOMIC DNA]</scope>
    <source>
        <strain evidence="2 3">TWF694</strain>
    </source>
</reference>
<proteinExistence type="predicted"/>
<dbReference type="EMBL" id="JAVHJO010000005">
    <property type="protein sequence ID" value="KAK6540452.1"/>
    <property type="molecule type" value="Genomic_DNA"/>
</dbReference>
<gene>
    <name evidence="2" type="ORF">TWF694_009246</name>
</gene>
<organism evidence="2 3">
    <name type="scientific">Orbilia ellipsospora</name>
    <dbReference type="NCBI Taxonomy" id="2528407"/>
    <lineage>
        <taxon>Eukaryota</taxon>
        <taxon>Fungi</taxon>
        <taxon>Dikarya</taxon>
        <taxon>Ascomycota</taxon>
        <taxon>Pezizomycotina</taxon>
        <taxon>Orbiliomycetes</taxon>
        <taxon>Orbiliales</taxon>
        <taxon>Orbiliaceae</taxon>
        <taxon>Orbilia</taxon>
    </lineage>
</organism>
<evidence type="ECO:0000313" key="3">
    <source>
        <dbReference type="Proteomes" id="UP001365542"/>
    </source>
</evidence>